<evidence type="ECO:0000256" key="1">
    <source>
        <dbReference type="PROSITE-ProRule" id="PRU00175"/>
    </source>
</evidence>
<evidence type="ECO:0000313" key="3">
    <source>
        <dbReference type="EMBL" id="CDM38511.1"/>
    </source>
</evidence>
<keyword evidence="4" id="KW-1185">Reference proteome</keyword>
<dbReference type="Gene3D" id="3.30.40.10">
    <property type="entry name" value="Zinc/RING finger domain, C3HC4 (zinc finger)"/>
    <property type="match status" value="1"/>
</dbReference>
<dbReference type="EMBL" id="HG792028">
    <property type="protein sequence ID" value="CDM38511.1"/>
    <property type="molecule type" value="Genomic_DNA"/>
</dbReference>
<dbReference type="STRING" id="1365484.W6QRA8"/>
<name>W6QRA8_PENRF</name>
<dbReference type="PANTHER" id="PTHR47662:SF1">
    <property type="entry name" value="RING-TYPE DOMAIN-CONTAINING PROTEIN"/>
    <property type="match status" value="1"/>
</dbReference>
<reference evidence="3" key="1">
    <citation type="journal article" date="2014" name="Nat. Commun.">
        <title>Multiple recent horizontal transfers of a large genomic region in cheese making fungi.</title>
        <authorList>
            <person name="Cheeseman K."/>
            <person name="Ropars J."/>
            <person name="Renault P."/>
            <person name="Dupont J."/>
            <person name="Gouzy J."/>
            <person name="Branca A."/>
            <person name="Abraham A.L."/>
            <person name="Ceppi M."/>
            <person name="Conseiller E."/>
            <person name="Debuchy R."/>
            <person name="Malagnac F."/>
            <person name="Goarin A."/>
            <person name="Silar P."/>
            <person name="Lacoste S."/>
            <person name="Sallet E."/>
            <person name="Bensimon A."/>
            <person name="Giraud T."/>
            <person name="Brygoo Y."/>
        </authorList>
    </citation>
    <scope>NUCLEOTIDE SEQUENCE [LARGE SCALE GENOMIC DNA]</scope>
    <source>
        <strain evidence="3">FM164</strain>
    </source>
</reference>
<dbReference type="OMA" id="WICTHDA"/>
<feature type="domain" description="RING-type" evidence="2">
    <location>
        <begin position="21"/>
        <end position="63"/>
    </location>
</feature>
<dbReference type="InterPro" id="IPR013083">
    <property type="entry name" value="Znf_RING/FYVE/PHD"/>
</dbReference>
<dbReference type="GO" id="GO:0008270">
    <property type="term" value="F:zinc ion binding"/>
    <property type="evidence" value="ECO:0007669"/>
    <property type="project" value="UniProtKB-KW"/>
</dbReference>
<gene>
    <name evidence="3" type="ORF">PROQFM164_S14g000010</name>
</gene>
<proteinExistence type="predicted"/>
<accession>W6QRA8</accession>
<dbReference type="OrthoDB" id="8062037at2759"/>
<keyword evidence="1" id="KW-0863">Zinc-finger</keyword>
<keyword evidence="1" id="KW-0862">Zinc</keyword>
<dbReference type="InterPro" id="IPR001841">
    <property type="entry name" value="Znf_RING"/>
</dbReference>
<dbReference type="AlphaFoldDB" id="W6QRA8"/>
<dbReference type="PROSITE" id="PS50089">
    <property type="entry name" value="ZF_RING_2"/>
    <property type="match status" value="1"/>
</dbReference>
<organism evidence="3 4">
    <name type="scientific">Penicillium roqueforti (strain FM164)</name>
    <dbReference type="NCBI Taxonomy" id="1365484"/>
    <lineage>
        <taxon>Eukaryota</taxon>
        <taxon>Fungi</taxon>
        <taxon>Dikarya</taxon>
        <taxon>Ascomycota</taxon>
        <taxon>Pezizomycotina</taxon>
        <taxon>Eurotiomycetes</taxon>
        <taxon>Eurotiomycetidae</taxon>
        <taxon>Eurotiales</taxon>
        <taxon>Aspergillaceae</taxon>
        <taxon>Penicillium</taxon>
    </lineage>
</organism>
<dbReference type="Proteomes" id="UP000030686">
    <property type="component" value="Unassembled WGS sequence"/>
</dbReference>
<dbReference type="SUPFAM" id="SSF57850">
    <property type="entry name" value="RING/U-box"/>
    <property type="match status" value="1"/>
</dbReference>
<keyword evidence="1" id="KW-0479">Metal-binding</keyword>
<dbReference type="PANTHER" id="PTHR47662">
    <property type="entry name" value="RING-TYPE DOMAIN-CONTAINING PROTEIN"/>
    <property type="match status" value="1"/>
</dbReference>
<sequence>MRPKPVISRANTRQAVTIQICTICLGDMSSRSIFRQLPCQHLFHKPCIDKWICTHDASCPLCRMTFYHLRRPFLVSESVAMSLGCEQDELQRGRDIFILWWRKLFCLA</sequence>
<protein>
    <submittedName>
        <fullName evidence="3">Probable transposable element</fullName>
    </submittedName>
</protein>
<evidence type="ECO:0000313" key="4">
    <source>
        <dbReference type="Proteomes" id="UP000030686"/>
    </source>
</evidence>
<evidence type="ECO:0000259" key="2">
    <source>
        <dbReference type="PROSITE" id="PS50089"/>
    </source>
</evidence>
<dbReference type="Pfam" id="PF13639">
    <property type="entry name" value="zf-RING_2"/>
    <property type="match status" value="1"/>
</dbReference>
<dbReference type="SMART" id="SM00184">
    <property type="entry name" value="RING"/>
    <property type="match status" value="1"/>
</dbReference>